<keyword evidence="1" id="KW-0812">Transmembrane</keyword>
<feature type="transmembrane region" description="Helical" evidence="1">
    <location>
        <begin position="48"/>
        <end position="68"/>
    </location>
</feature>
<dbReference type="AlphaFoldDB" id="A0A9W5N0E7"/>
<dbReference type="Proteomes" id="UP000004621">
    <property type="component" value="Unassembled WGS sequence"/>
</dbReference>
<name>A0A9W5N0E7_NEISU</name>
<gene>
    <name evidence="2" type="ORF">NEISUBOT_03195</name>
</gene>
<comment type="caution">
    <text evidence="2">The sequence shown here is derived from an EMBL/GenBank/DDBJ whole genome shotgun (WGS) entry which is preliminary data.</text>
</comment>
<organism evidence="2 3">
    <name type="scientific">Neisseria subflava NJ9703</name>
    <dbReference type="NCBI Taxonomy" id="546268"/>
    <lineage>
        <taxon>Bacteria</taxon>
        <taxon>Pseudomonadati</taxon>
        <taxon>Pseudomonadota</taxon>
        <taxon>Betaproteobacteria</taxon>
        <taxon>Neisseriales</taxon>
        <taxon>Neisseriaceae</taxon>
        <taxon>Neisseria</taxon>
    </lineage>
</organism>
<keyword evidence="1" id="KW-0472">Membrane</keyword>
<feature type="transmembrane region" description="Helical" evidence="1">
    <location>
        <begin position="112"/>
        <end position="130"/>
    </location>
</feature>
<keyword evidence="1" id="KW-1133">Transmembrane helix</keyword>
<evidence type="ECO:0000313" key="2">
    <source>
        <dbReference type="EMBL" id="EFC53195.1"/>
    </source>
</evidence>
<accession>A0A9W5N0E7</accession>
<feature type="transmembrane region" description="Helical" evidence="1">
    <location>
        <begin position="136"/>
        <end position="156"/>
    </location>
</feature>
<evidence type="ECO:0000313" key="3">
    <source>
        <dbReference type="Proteomes" id="UP000004621"/>
    </source>
</evidence>
<reference evidence="2 3" key="1">
    <citation type="submission" date="2010-01" db="EMBL/GenBank/DDBJ databases">
        <authorList>
            <person name="Weinstock G."/>
            <person name="Sodergren E."/>
            <person name="Clifton S."/>
            <person name="Fulton L."/>
            <person name="Fulton B."/>
            <person name="Courtney L."/>
            <person name="Fronick C."/>
            <person name="Harrison M."/>
            <person name="Strong C."/>
            <person name="Farmer C."/>
            <person name="Delahaunty K."/>
            <person name="Markovic C."/>
            <person name="Hall O."/>
            <person name="Minx P."/>
            <person name="Tomlinson C."/>
            <person name="Mitreva M."/>
            <person name="Nelson J."/>
            <person name="Hou S."/>
            <person name="Wollam A."/>
            <person name="Pepin K.H."/>
            <person name="Johnson M."/>
            <person name="Bhonagiri V."/>
            <person name="Nash W.E."/>
            <person name="Warren W."/>
            <person name="Chinwalla A."/>
            <person name="Mardis E.R."/>
            <person name="Wilson R.K."/>
        </authorList>
    </citation>
    <scope>NUCLEOTIDE SEQUENCE [LARGE SCALE GENOMIC DNA]</scope>
    <source>
        <strain evidence="2 3">NJ9703</strain>
    </source>
</reference>
<protein>
    <submittedName>
        <fullName evidence="2">Uncharacterized protein</fullName>
    </submittedName>
</protein>
<evidence type="ECO:0000256" key="1">
    <source>
        <dbReference type="SAM" id="Phobius"/>
    </source>
</evidence>
<feature type="transmembrane region" description="Helical" evidence="1">
    <location>
        <begin position="74"/>
        <end position="91"/>
    </location>
</feature>
<dbReference type="EMBL" id="ACEO02000001">
    <property type="protein sequence ID" value="EFC53195.1"/>
    <property type="molecule type" value="Genomic_DNA"/>
</dbReference>
<feature type="transmembrane region" description="Helical" evidence="1">
    <location>
        <begin position="20"/>
        <end position="36"/>
    </location>
</feature>
<sequence length="212" mass="23787">MAVLGFAGLIFRRPKIQSAFLLWIYAMLYMFVRDMWDVLRLRYRSPETYLYSPLVMAAVLLLLGVVNAASMSPLFGSGAAAVCLSVILVMVKWLVLSRSMRKVLHYYGAPRLPLWGFILVSEALLLPLLLVMYVPALAAFALLWQAWVFVVQVRGLMWMGNATVGRVLVGYVLYGIGMLCVGTVILMLFINAGWLDMETLKQNLQAVMSARQ</sequence>
<proteinExistence type="predicted"/>
<feature type="transmembrane region" description="Helical" evidence="1">
    <location>
        <begin position="168"/>
        <end position="190"/>
    </location>
</feature>